<dbReference type="Proteomes" id="UP001179361">
    <property type="component" value="Unassembled WGS sequence"/>
</dbReference>
<proteinExistence type="predicted"/>
<reference evidence="1" key="1">
    <citation type="submission" date="2021-11" db="EMBL/GenBank/DDBJ databases">
        <title>The complete genome of Massilia sp sp. G4R7.</title>
        <authorList>
            <person name="Liu L."/>
            <person name="Yue J."/>
            <person name="Yuan J."/>
            <person name="Yang F."/>
            <person name="Li L."/>
        </authorList>
    </citation>
    <scope>NUCLEOTIDE SEQUENCE</scope>
    <source>
        <strain evidence="1">G4R7</strain>
    </source>
</reference>
<dbReference type="RefSeq" id="WP_231060296.1">
    <property type="nucleotide sequence ID" value="NZ_JAJNOC010000010.1"/>
</dbReference>
<keyword evidence="2" id="KW-1185">Reference proteome</keyword>
<evidence type="ECO:0008006" key="3">
    <source>
        <dbReference type="Google" id="ProtNLM"/>
    </source>
</evidence>
<evidence type="ECO:0000313" key="2">
    <source>
        <dbReference type="Proteomes" id="UP001179361"/>
    </source>
</evidence>
<accession>A0ABS8QBA4</accession>
<name>A0ABS8QBA4_9BURK</name>
<protein>
    <recommendedName>
        <fullName evidence="3">DUF4277 domain-containing protein</fullName>
    </recommendedName>
</protein>
<sequence length="194" mass="21482">MNSAGPALETLTRRLLDTPAEFLDEPRIDNSGTVAVPALLHDLMRLHGHRAPARWLDGLGGAQPRARRNRLAVMMVLCWLLADEWFLAQGLPRDALYSLFENEAGQLAQATPAHNFVQETGAGEELVRVALAHFGYRPADESLEQAQDRLAAVSAAARRRLLDASRAAEKRAREVREALARKAAEESADKWTRE</sequence>
<organism evidence="1 2">
    <name type="scientific">Massilia phyllostachyos</name>
    <dbReference type="NCBI Taxonomy" id="2898585"/>
    <lineage>
        <taxon>Bacteria</taxon>
        <taxon>Pseudomonadati</taxon>
        <taxon>Pseudomonadota</taxon>
        <taxon>Betaproteobacteria</taxon>
        <taxon>Burkholderiales</taxon>
        <taxon>Oxalobacteraceae</taxon>
        <taxon>Telluria group</taxon>
        <taxon>Massilia</taxon>
    </lineage>
</organism>
<comment type="caution">
    <text evidence="1">The sequence shown here is derived from an EMBL/GenBank/DDBJ whole genome shotgun (WGS) entry which is preliminary data.</text>
</comment>
<evidence type="ECO:0000313" key="1">
    <source>
        <dbReference type="EMBL" id="MCD2519021.1"/>
    </source>
</evidence>
<gene>
    <name evidence="1" type="ORF">LQ564_22220</name>
</gene>
<dbReference type="EMBL" id="JAJNOC010000010">
    <property type="protein sequence ID" value="MCD2519021.1"/>
    <property type="molecule type" value="Genomic_DNA"/>
</dbReference>